<dbReference type="RefSeq" id="WP_086889011.1">
    <property type="nucleotide sequence ID" value="NZ_CP019893.1"/>
</dbReference>
<name>A0A2Z2HTV4_9EURY</name>
<proteinExistence type="predicted"/>
<keyword evidence="3" id="KW-1185">Reference proteome</keyword>
<dbReference type="OrthoDB" id="177437at2157"/>
<reference evidence="3" key="1">
    <citation type="submission" date="2017-02" db="EMBL/GenBank/DDBJ databases">
        <title>Natronthermophilus aegyptiacus gen. nov.,sp. nov., an aerobic, extremely halophilic alkalithermophilic archaeon isolated from the athalassohaline Wadi An Natrun, Egypt.</title>
        <authorList>
            <person name="Zhao B."/>
        </authorList>
    </citation>
    <scope>NUCLEOTIDE SEQUENCE [LARGE SCALE GENOMIC DNA]</scope>
    <source>
        <strain evidence="3">JW/NM-HA 15</strain>
    </source>
</reference>
<organism evidence="2 3">
    <name type="scientific">Natrarchaeobaculum aegyptiacum</name>
    <dbReference type="NCBI Taxonomy" id="745377"/>
    <lineage>
        <taxon>Archaea</taxon>
        <taxon>Methanobacteriati</taxon>
        <taxon>Methanobacteriota</taxon>
        <taxon>Stenosarchaea group</taxon>
        <taxon>Halobacteria</taxon>
        <taxon>Halobacteriales</taxon>
        <taxon>Natrialbaceae</taxon>
        <taxon>Natrarchaeobaculum</taxon>
    </lineage>
</organism>
<dbReference type="Pfam" id="PF17647">
    <property type="entry name" value="DUF5518"/>
    <property type="match status" value="1"/>
</dbReference>
<evidence type="ECO:0000313" key="2">
    <source>
        <dbReference type="EMBL" id="ARS90639.1"/>
    </source>
</evidence>
<keyword evidence="1" id="KW-0472">Membrane</keyword>
<feature type="transmembrane region" description="Helical" evidence="1">
    <location>
        <begin position="71"/>
        <end position="91"/>
    </location>
</feature>
<evidence type="ECO:0000256" key="1">
    <source>
        <dbReference type="SAM" id="Phobius"/>
    </source>
</evidence>
<protein>
    <submittedName>
        <fullName evidence="2">Uncharacterized protein</fullName>
    </submittedName>
</protein>
<feature type="transmembrane region" description="Helical" evidence="1">
    <location>
        <begin position="15"/>
        <end position="35"/>
    </location>
</feature>
<dbReference type="AlphaFoldDB" id="A0A2Z2HTV4"/>
<sequence>MGFAKTFRMYLDDPGWRYALVAGIVALPLTLHGVLSPDDSISLGGPFVAGIVVGLLYRTAPVHRSRVAARAAVIAMTPLVVALADLLWFVVETGSPAGFKLVQAFYVLIFGLVGYVLAVVAAVVAARITSWTCRQVGLARPTEAGH</sequence>
<keyword evidence="1" id="KW-1133">Transmembrane helix</keyword>
<accession>A0A2Z2HTV4</accession>
<feature type="transmembrane region" description="Helical" evidence="1">
    <location>
        <begin position="41"/>
        <end position="59"/>
    </location>
</feature>
<dbReference type="GeneID" id="32895108"/>
<gene>
    <name evidence="2" type="ORF">B1756_13490</name>
</gene>
<keyword evidence="1" id="KW-0812">Transmembrane</keyword>
<feature type="transmembrane region" description="Helical" evidence="1">
    <location>
        <begin position="103"/>
        <end position="126"/>
    </location>
</feature>
<dbReference type="Proteomes" id="UP000250088">
    <property type="component" value="Chromosome"/>
</dbReference>
<dbReference type="InterPro" id="IPR040493">
    <property type="entry name" value="DUF5518"/>
</dbReference>
<evidence type="ECO:0000313" key="3">
    <source>
        <dbReference type="Proteomes" id="UP000250088"/>
    </source>
</evidence>
<dbReference type="KEGG" id="naj:B1756_13490"/>
<dbReference type="EMBL" id="CP019893">
    <property type="protein sequence ID" value="ARS90639.1"/>
    <property type="molecule type" value="Genomic_DNA"/>
</dbReference>